<dbReference type="RefSeq" id="WP_056974627.1">
    <property type="nucleotide sequence ID" value="NZ_AYZL01000016.1"/>
</dbReference>
<dbReference type="OrthoDB" id="9814755at2"/>
<dbReference type="Proteomes" id="UP000051378">
    <property type="component" value="Unassembled WGS sequence"/>
</dbReference>
<dbReference type="InterPro" id="IPR011530">
    <property type="entry name" value="rRNA_adenine_dimethylase"/>
</dbReference>
<evidence type="ECO:0000256" key="1">
    <source>
        <dbReference type="ARBA" id="ARBA00022490"/>
    </source>
</evidence>
<keyword evidence="1 8" id="KW-0963">Cytoplasm</keyword>
<dbReference type="FunFam" id="1.10.8.100:FF:000001">
    <property type="entry name" value="Ribosomal RNA small subunit methyltransferase A"/>
    <property type="match status" value="1"/>
</dbReference>
<feature type="binding site" evidence="8 9">
    <location>
        <position position="78"/>
    </location>
    <ligand>
        <name>S-adenosyl-L-methionine</name>
        <dbReference type="ChEBI" id="CHEBI:59789"/>
    </ligand>
</feature>
<evidence type="ECO:0000256" key="3">
    <source>
        <dbReference type="ARBA" id="ARBA00022603"/>
    </source>
</evidence>
<evidence type="ECO:0000259" key="10">
    <source>
        <dbReference type="SMART" id="SM00650"/>
    </source>
</evidence>
<sequence length="292" mass="32733">MKSLPIGDPIKTSQIIHDYGLRAKKSLGQNFLTDLNVLENIVESAEITPEDQVLEVGPGIGSITQQLAETGCKVVSFEIDQRFITVLDDVLSEYDNVAIINQDVLKADLDKELSVYFDLDKPIKIVANLPYYITTPIMFKLLESRLKLTSMTVLMQKEVADRIVANHGSKNWGPLSIAVQMVGDPEISFAVPPKSFNPAPKVTSAILNLRLTGNKYQDVIFDHQLFDQVVNAGFKQRRKTIYNNLKQAFGAKGKSPEDIKLILKNANIPENYRAEQLTINDFIRLTNCVQLR</sequence>
<dbReference type="Pfam" id="PF00398">
    <property type="entry name" value="RrnaAD"/>
    <property type="match status" value="1"/>
</dbReference>
<evidence type="ECO:0000256" key="8">
    <source>
        <dbReference type="HAMAP-Rule" id="MF_00607"/>
    </source>
</evidence>
<evidence type="ECO:0000313" key="11">
    <source>
        <dbReference type="EMBL" id="KRN04331.1"/>
    </source>
</evidence>
<keyword evidence="6 8" id="KW-0694">RNA-binding</keyword>
<keyword evidence="3 8" id="KW-0489">Methyltransferase</keyword>
<comment type="subcellular location">
    <subcellularLocation>
        <location evidence="8">Cytoplasm</location>
    </subcellularLocation>
</comment>
<dbReference type="CDD" id="cd02440">
    <property type="entry name" value="AdoMet_MTases"/>
    <property type="match status" value="1"/>
</dbReference>
<dbReference type="PANTHER" id="PTHR11727">
    <property type="entry name" value="DIMETHYLADENOSINE TRANSFERASE"/>
    <property type="match status" value="1"/>
</dbReference>
<dbReference type="AlphaFoldDB" id="A0A0R2DMC6"/>
<organism evidence="11 12">
    <name type="scientific">Holzapfeliella floricola DSM 23037 = JCM 16512</name>
    <dbReference type="NCBI Taxonomy" id="1423744"/>
    <lineage>
        <taxon>Bacteria</taxon>
        <taxon>Bacillati</taxon>
        <taxon>Bacillota</taxon>
        <taxon>Bacilli</taxon>
        <taxon>Lactobacillales</taxon>
        <taxon>Lactobacillaceae</taxon>
        <taxon>Holzapfeliella</taxon>
    </lineage>
</organism>
<evidence type="ECO:0000256" key="9">
    <source>
        <dbReference type="PROSITE-ProRule" id="PRU01026"/>
    </source>
</evidence>
<dbReference type="Gene3D" id="3.40.50.150">
    <property type="entry name" value="Vaccinia Virus protein VP39"/>
    <property type="match status" value="1"/>
</dbReference>
<evidence type="ECO:0000256" key="5">
    <source>
        <dbReference type="ARBA" id="ARBA00022691"/>
    </source>
</evidence>
<feature type="binding site" evidence="8 9">
    <location>
        <position position="32"/>
    </location>
    <ligand>
        <name>S-adenosyl-L-methionine</name>
        <dbReference type="ChEBI" id="CHEBI:59789"/>
    </ligand>
</feature>
<feature type="binding site" evidence="8 9">
    <location>
        <position position="57"/>
    </location>
    <ligand>
        <name>S-adenosyl-L-methionine</name>
        <dbReference type="ChEBI" id="CHEBI:59789"/>
    </ligand>
</feature>
<dbReference type="InterPro" id="IPR001737">
    <property type="entry name" value="KsgA/Erm"/>
</dbReference>
<dbReference type="EC" id="2.1.1.182" evidence="8"/>
<dbReference type="InterPro" id="IPR029063">
    <property type="entry name" value="SAM-dependent_MTases_sf"/>
</dbReference>
<comment type="caution">
    <text evidence="11">The sequence shown here is derived from an EMBL/GenBank/DDBJ whole genome shotgun (WGS) entry which is preliminary data.</text>
</comment>
<dbReference type="GO" id="GO:0052908">
    <property type="term" value="F:16S rRNA (adenine(1518)-N(6)/adenine(1519)-N(6))-dimethyltransferase activity"/>
    <property type="evidence" value="ECO:0007669"/>
    <property type="project" value="UniProtKB-EC"/>
</dbReference>
<comment type="catalytic activity">
    <reaction evidence="8">
        <text>adenosine(1518)/adenosine(1519) in 16S rRNA + 4 S-adenosyl-L-methionine = N(6)-dimethyladenosine(1518)/N(6)-dimethyladenosine(1519) in 16S rRNA + 4 S-adenosyl-L-homocysteine + 4 H(+)</text>
        <dbReference type="Rhea" id="RHEA:19609"/>
        <dbReference type="Rhea" id="RHEA-COMP:10232"/>
        <dbReference type="Rhea" id="RHEA-COMP:10233"/>
        <dbReference type="ChEBI" id="CHEBI:15378"/>
        <dbReference type="ChEBI" id="CHEBI:57856"/>
        <dbReference type="ChEBI" id="CHEBI:59789"/>
        <dbReference type="ChEBI" id="CHEBI:74411"/>
        <dbReference type="ChEBI" id="CHEBI:74493"/>
        <dbReference type="EC" id="2.1.1.182"/>
    </reaction>
</comment>
<dbReference type="NCBIfam" id="TIGR00755">
    <property type="entry name" value="ksgA"/>
    <property type="match status" value="1"/>
</dbReference>
<evidence type="ECO:0000313" key="12">
    <source>
        <dbReference type="Proteomes" id="UP000051378"/>
    </source>
</evidence>
<dbReference type="SMART" id="SM00650">
    <property type="entry name" value="rADc"/>
    <property type="match status" value="1"/>
</dbReference>
<feature type="binding site" evidence="8 9">
    <location>
        <position position="128"/>
    </location>
    <ligand>
        <name>S-adenosyl-L-methionine</name>
        <dbReference type="ChEBI" id="CHEBI:59789"/>
    </ligand>
</feature>
<dbReference type="PANTHER" id="PTHR11727:SF7">
    <property type="entry name" value="DIMETHYLADENOSINE TRANSFERASE-RELATED"/>
    <property type="match status" value="1"/>
</dbReference>
<keyword evidence="12" id="KW-1185">Reference proteome</keyword>
<dbReference type="FunFam" id="3.40.50.150:FF:000023">
    <property type="entry name" value="Ribosomal RNA small subunit methyltransferase A"/>
    <property type="match status" value="1"/>
</dbReference>
<dbReference type="PATRIC" id="fig|1423744.4.peg.440"/>
<dbReference type="PROSITE" id="PS01131">
    <property type="entry name" value="RRNA_A_DIMETH"/>
    <property type="match status" value="1"/>
</dbReference>
<accession>A0A0R2DMC6</accession>
<evidence type="ECO:0000256" key="7">
    <source>
        <dbReference type="ARBA" id="ARBA00049167"/>
    </source>
</evidence>
<feature type="domain" description="Ribosomal RNA adenine methylase transferase N-terminal" evidence="10">
    <location>
        <begin position="37"/>
        <end position="213"/>
    </location>
</feature>
<dbReference type="Gene3D" id="1.10.8.100">
    <property type="entry name" value="Ribosomal RNA adenine dimethylase-like, domain 2"/>
    <property type="match status" value="1"/>
</dbReference>
<comment type="catalytic activity">
    <reaction evidence="7">
        <text>adenosine(2085) in 23S rRNA + 2 S-adenosyl-L-methionine = N(6)-dimethyladenosine(2085) in 23S rRNA + 2 S-adenosyl-L-homocysteine + 2 H(+)</text>
        <dbReference type="Rhea" id="RHEA:42784"/>
        <dbReference type="Rhea" id="RHEA-COMP:10237"/>
        <dbReference type="Rhea" id="RHEA-COMP:10238"/>
        <dbReference type="ChEBI" id="CHEBI:15378"/>
        <dbReference type="ChEBI" id="CHEBI:57856"/>
        <dbReference type="ChEBI" id="CHEBI:59789"/>
        <dbReference type="ChEBI" id="CHEBI:74411"/>
        <dbReference type="ChEBI" id="CHEBI:74493"/>
        <dbReference type="EC" id="2.1.1.184"/>
    </reaction>
</comment>
<keyword evidence="5 8" id="KW-0949">S-adenosyl-L-methionine</keyword>
<evidence type="ECO:0000256" key="6">
    <source>
        <dbReference type="ARBA" id="ARBA00022884"/>
    </source>
</evidence>
<evidence type="ECO:0000256" key="4">
    <source>
        <dbReference type="ARBA" id="ARBA00022679"/>
    </source>
</evidence>
<dbReference type="HAMAP" id="MF_00607">
    <property type="entry name" value="16SrRNA_methyltr_A"/>
    <property type="match status" value="1"/>
</dbReference>
<dbReference type="EMBL" id="AYZL01000016">
    <property type="protein sequence ID" value="KRN04331.1"/>
    <property type="molecule type" value="Genomic_DNA"/>
</dbReference>
<dbReference type="InterPro" id="IPR020598">
    <property type="entry name" value="rRNA_Ade_methylase_Trfase_N"/>
</dbReference>
<dbReference type="InterPro" id="IPR023165">
    <property type="entry name" value="rRNA_Ade_diMease-like_C"/>
</dbReference>
<evidence type="ECO:0000256" key="2">
    <source>
        <dbReference type="ARBA" id="ARBA00022552"/>
    </source>
</evidence>
<dbReference type="InterPro" id="IPR020596">
    <property type="entry name" value="rRNA_Ade_Mease_Trfase_CS"/>
</dbReference>
<proteinExistence type="inferred from homology"/>
<keyword evidence="2 8" id="KW-0698">rRNA processing</keyword>
<feature type="binding site" evidence="8 9">
    <location>
        <position position="103"/>
    </location>
    <ligand>
        <name>S-adenosyl-L-methionine</name>
        <dbReference type="ChEBI" id="CHEBI:59789"/>
    </ligand>
</feature>
<comment type="similarity">
    <text evidence="8">Belongs to the class I-like SAM-binding methyltransferase superfamily. rRNA adenine N(6)-methyltransferase family. RsmA subfamily.</text>
</comment>
<dbReference type="SUPFAM" id="SSF53335">
    <property type="entry name" value="S-adenosyl-L-methionine-dependent methyltransferases"/>
    <property type="match status" value="1"/>
</dbReference>
<reference evidence="11 12" key="1">
    <citation type="journal article" date="2015" name="Genome Announc.">
        <title>Expanding the biotechnology potential of lactobacilli through comparative genomics of 213 strains and associated genera.</title>
        <authorList>
            <person name="Sun Z."/>
            <person name="Harris H.M."/>
            <person name="McCann A."/>
            <person name="Guo C."/>
            <person name="Argimon S."/>
            <person name="Zhang W."/>
            <person name="Yang X."/>
            <person name="Jeffery I.B."/>
            <person name="Cooney J.C."/>
            <person name="Kagawa T.F."/>
            <person name="Liu W."/>
            <person name="Song Y."/>
            <person name="Salvetti E."/>
            <person name="Wrobel A."/>
            <person name="Rasinkangas P."/>
            <person name="Parkhill J."/>
            <person name="Rea M.C."/>
            <person name="O'Sullivan O."/>
            <person name="Ritari J."/>
            <person name="Douillard F.P."/>
            <person name="Paul Ross R."/>
            <person name="Yang R."/>
            <person name="Briner A.E."/>
            <person name="Felis G.E."/>
            <person name="de Vos W.M."/>
            <person name="Barrangou R."/>
            <person name="Klaenhammer T.R."/>
            <person name="Caufield P.W."/>
            <person name="Cui Y."/>
            <person name="Zhang H."/>
            <person name="O'Toole P.W."/>
        </authorList>
    </citation>
    <scope>NUCLEOTIDE SEQUENCE [LARGE SCALE GENOMIC DNA]</scope>
    <source>
        <strain evidence="11 12">DSM 23037</strain>
    </source>
</reference>
<name>A0A0R2DMC6_9LACO</name>
<feature type="binding site" evidence="8 9">
    <location>
        <position position="30"/>
    </location>
    <ligand>
        <name>S-adenosyl-L-methionine</name>
        <dbReference type="ChEBI" id="CHEBI:59789"/>
    </ligand>
</feature>
<dbReference type="GO" id="GO:0003723">
    <property type="term" value="F:RNA binding"/>
    <property type="evidence" value="ECO:0007669"/>
    <property type="project" value="UniProtKB-UniRule"/>
</dbReference>
<comment type="function">
    <text evidence="8">Specifically dimethylates two adjacent adenosines (A1518 and A1519) in the loop of a conserved hairpin near the 3'-end of 16S rRNA in the 30S particle. May play a critical role in biogenesis of 30S subunits.</text>
</comment>
<gene>
    <name evidence="8" type="primary">rsmA</name>
    <name evidence="8" type="synonym">ksgA</name>
    <name evidence="11" type="ORF">FC86_GL000429</name>
</gene>
<keyword evidence="4 8" id="KW-0808">Transferase</keyword>
<dbReference type="GO" id="GO:0005829">
    <property type="term" value="C:cytosol"/>
    <property type="evidence" value="ECO:0007669"/>
    <property type="project" value="TreeGrafter"/>
</dbReference>
<dbReference type="GO" id="GO:0052910">
    <property type="term" value="F:23S rRNA (adenine(2085)-N(6))-dimethyltransferase activity"/>
    <property type="evidence" value="ECO:0007669"/>
    <property type="project" value="UniProtKB-EC"/>
</dbReference>
<dbReference type="PROSITE" id="PS51689">
    <property type="entry name" value="SAM_RNA_A_N6_MT"/>
    <property type="match status" value="1"/>
</dbReference>
<protein>
    <recommendedName>
        <fullName evidence="8">Ribosomal RNA small subunit methyltransferase A</fullName>
        <ecNumber evidence="8">2.1.1.182</ecNumber>
    </recommendedName>
    <alternativeName>
        <fullName evidence="8">16S rRNA (adenine(1518)-N(6)/adenine(1519)-N(6))-dimethyltransferase</fullName>
    </alternativeName>
    <alternativeName>
        <fullName evidence="8">16S rRNA dimethyladenosine transferase</fullName>
    </alternativeName>
    <alternativeName>
        <fullName evidence="8">16S rRNA dimethylase</fullName>
    </alternativeName>
    <alternativeName>
        <fullName evidence="8">S-adenosylmethionine-6-N', N'-adenosyl(rRNA) dimethyltransferase</fullName>
    </alternativeName>
</protein>
<dbReference type="STRING" id="1423744.FC86_GL000429"/>